<keyword evidence="1" id="KW-0175">Coiled coil</keyword>
<feature type="coiled-coil region" evidence="1">
    <location>
        <begin position="150"/>
        <end position="198"/>
    </location>
</feature>
<dbReference type="Proteomes" id="UP001301350">
    <property type="component" value="Unassembled WGS sequence"/>
</dbReference>
<evidence type="ECO:0000313" key="4">
    <source>
        <dbReference type="Proteomes" id="UP001301350"/>
    </source>
</evidence>
<dbReference type="AlphaFoldDB" id="A0AAV9IUF1"/>
<evidence type="ECO:0000256" key="2">
    <source>
        <dbReference type="SAM" id="MobiDB-lite"/>
    </source>
</evidence>
<evidence type="ECO:0000256" key="1">
    <source>
        <dbReference type="SAM" id="Coils"/>
    </source>
</evidence>
<accession>A0AAV9IUF1</accession>
<proteinExistence type="predicted"/>
<keyword evidence="4" id="KW-1185">Reference proteome</keyword>
<protein>
    <submittedName>
        <fullName evidence="3">Uncharacterized protein</fullName>
    </submittedName>
</protein>
<name>A0AAV9IUF1_CYACA</name>
<dbReference type="EMBL" id="JANCYW010000006">
    <property type="protein sequence ID" value="KAK4535791.1"/>
    <property type="molecule type" value="Genomic_DNA"/>
</dbReference>
<evidence type="ECO:0000313" key="3">
    <source>
        <dbReference type="EMBL" id="KAK4535791.1"/>
    </source>
</evidence>
<gene>
    <name evidence="3" type="ORF">CDCA_CDCA06G1816</name>
</gene>
<reference evidence="3 4" key="1">
    <citation type="submission" date="2022-07" db="EMBL/GenBank/DDBJ databases">
        <title>Genome-wide signatures of adaptation to extreme environments.</title>
        <authorList>
            <person name="Cho C.H."/>
            <person name="Yoon H.S."/>
        </authorList>
    </citation>
    <scope>NUCLEOTIDE SEQUENCE [LARGE SCALE GENOMIC DNA]</scope>
    <source>
        <strain evidence="3 4">DBV 063 E5</strain>
    </source>
</reference>
<sequence length="343" mass="38219">MTHSGVPESLLVERPAAVKDAWSSARARVALHFQVVSVLCRRLVDTELQYSRLRRRYRGLLERMTSSAAFTTPLPGIVEGCTGRCAYADVLREVLRTKRVVGGSEPAIETMLRDIGERGRNASSVPILLEPPNTGTGDDRPPERVWREHYLEQTRQVAQLQAEREQLVRQTAEREAQCQAARRDADTWRAQCEALKANTGTHREQPVVESLMEALEAAHATILDYHTEHQQQETKMHWMCSVIDELQRVLERDVASSENVQALISMLQQQSLVYSRGEASRPPVSRGAESSRHLSDEASSVAGIRNDTALKGVADDPLSASPASCTSSSGRCLRDICNRLDRL</sequence>
<comment type="caution">
    <text evidence="3">The sequence shown here is derived from an EMBL/GenBank/DDBJ whole genome shotgun (WGS) entry which is preliminary data.</text>
</comment>
<feature type="region of interest" description="Disordered" evidence="2">
    <location>
        <begin position="277"/>
        <end position="301"/>
    </location>
</feature>
<organism evidence="3 4">
    <name type="scientific">Cyanidium caldarium</name>
    <name type="common">Red alga</name>
    <dbReference type="NCBI Taxonomy" id="2771"/>
    <lineage>
        <taxon>Eukaryota</taxon>
        <taxon>Rhodophyta</taxon>
        <taxon>Bangiophyceae</taxon>
        <taxon>Cyanidiales</taxon>
        <taxon>Cyanidiaceae</taxon>
        <taxon>Cyanidium</taxon>
    </lineage>
</organism>